<dbReference type="InterPro" id="IPR015424">
    <property type="entry name" value="PyrdxlP-dep_Trfase"/>
</dbReference>
<keyword evidence="10" id="KW-0808">Transferase</keyword>
<feature type="modified residue" description="N6-(pyridoxal phosphate)lysine" evidence="8">
    <location>
        <position position="195"/>
    </location>
</feature>
<keyword evidence="7" id="KW-0456">Lyase</keyword>
<organism evidence="10 11">
    <name type="scientific">Winkia neuii</name>
    <dbReference type="NCBI Taxonomy" id="33007"/>
    <lineage>
        <taxon>Bacteria</taxon>
        <taxon>Bacillati</taxon>
        <taxon>Actinomycetota</taxon>
        <taxon>Actinomycetes</taxon>
        <taxon>Actinomycetales</taxon>
        <taxon>Actinomycetaceae</taxon>
        <taxon>Winkia</taxon>
    </lineage>
</organism>
<evidence type="ECO:0000256" key="4">
    <source>
        <dbReference type="ARBA" id="ARBA00022605"/>
    </source>
</evidence>
<dbReference type="RefSeq" id="WP_024332143.1">
    <property type="nucleotide sequence ID" value="NZ_JASOXK010000010.1"/>
</dbReference>
<gene>
    <name evidence="10" type="ORF">CYJ19_02650</name>
</gene>
<dbReference type="Proteomes" id="UP000235122">
    <property type="component" value="Unassembled WGS sequence"/>
</dbReference>
<dbReference type="InterPro" id="IPR054542">
    <property type="entry name" value="Cys_met_metab_PP"/>
</dbReference>
<dbReference type="InterPro" id="IPR015422">
    <property type="entry name" value="PyrdxlP-dep_Trfase_small"/>
</dbReference>
<evidence type="ECO:0000313" key="10">
    <source>
        <dbReference type="EMBL" id="PKY73501.1"/>
    </source>
</evidence>
<evidence type="ECO:0000256" key="5">
    <source>
        <dbReference type="ARBA" id="ARBA00022898"/>
    </source>
</evidence>
<name>A0A2I1IQV5_9ACTO</name>
<dbReference type="EMBL" id="PKKO01000001">
    <property type="protein sequence ID" value="PKY73501.1"/>
    <property type="molecule type" value="Genomic_DNA"/>
</dbReference>
<comment type="similarity">
    <text evidence="2 9">Belongs to the trans-sulfuration enzymes family.</text>
</comment>
<accession>A0A2I1IQV5</accession>
<dbReference type="FunFam" id="3.40.640.10:FF:000009">
    <property type="entry name" value="Cystathionine gamma-synthase homolog"/>
    <property type="match status" value="1"/>
</dbReference>
<keyword evidence="4" id="KW-0028">Amino-acid biosynthesis</keyword>
<evidence type="ECO:0000256" key="1">
    <source>
        <dbReference type="ARBA" id="ARBA00001933"/>
    </source>
</evidence>
<dbReference type="STRING" id="33007.HMPREF3198_02044"/>
<dbReference type="PROSITE" id="PS00868">
    <property type="entry name" value="CYS_MET_METAB_PP"/>
    <property type="match status" value="1"/>
</dbReference>
<dbReference type="InterPro" id="IPR000277">
    <property type="entry name" value="Cys/Met-Metab_PyrdxlP-dep_enz"/>
</dbReference>
<evidence type="ECO:0000256" key="3">
    <source>
        <dbReference type="ARBA" id="ARBA00012224"/>
    </source>
</evidence>
<dbReference type="Pfam" id="PF01053">
    <property type="entry name" value="Cys_Met_Meta_PP"/>
    <property type="match status" value="1"/>
</dbReference>
<dbReference type="Gene3D" id="3.40.640.10">
    <property type="entry name" value="Type I PLP-dependent aspartate aminotransferase-like (Major domain)"/>
    <property type="match status" value="1"/>
</dbReference>
<dbReference type="SUPFAM" id="SSF53383">
    <property type="entry name" value="PLP-dependent transferases"/>
    <property type="match status" value="1"/>
</dbReference>
<dbReference type="GO" id="GO:0005737">
    <property type="term" value="C:cytoplasm"/>
    <property type="evidence" value="ECO:0007669"/>
    <property type="project" value="TreeGrafter"/>
</dbReference>
<evidence type="ECO:0000256" key="2">
    <source>
        <dbReference type="ARBA" id="ARBA00009077"/>
    </source>
</evidence>
<evidence type="ECO:0000256" key="8">
    <source>
        <dbReference type="PIRSR" id="PIRSR001434-2"/>
    </source>
</evidence>
<dbReference type="GO" id="GO:0016740">
    <property type="term" value="F:transferase activity"/>
    <property type="evidence" value="ECO:0007669"/>
    <property type="project" value="UniProtKB-KW"/>
</dbReference>
<reference evidence="10 11" key="1">
    <citation type="submission" date="2017-12" db="EMBL/GenBank/DDBJ databases">
        <title>Phylogenetic diversity of female urinary microbiome.</title>
        <authorList>
            <person name="Thomas-White K."/>
            <person name="Wolfe A.J."/>
        </authorList>
    </citation>
    <scope>NUCLEOTIDE SEQUENCE [LARGE SCALE GENOMIC DNA]</scope>
    <source>
        <strain evidence="10 11">UMB0402</strain>
    </source>
</reference>
<evidence type="ECO:0000313" key="11">
    <source>
        <dbReference type="Proteomes" id="UP000235122"/>
    </source>
</evidence>
<dbReference type="GO" id="GO:0019346">
    <property type="term" value="P:transsulfuration"/>
    <property type="evidence" value="ECO:0007669"/>
    <property type="project" value="InterPro"/>
</dbReference>
<dbReference type="PANTHER" id="PTHR11808:SF50">
    <property type="entry name" value="CYSTATHIONINE BETA-LYASE"/>
    <property type="match status" value="1"/>
</dbReference>
<keyword evidence="5 8" id="KW-0663">Pyridoxal phosphate</keyword>
<evidence type="ECO:0000256" key="9">
    <source>
        <dbReference type="RuleBase" id="RU362118"/>
    </source>
</evidence>
<keyword evidence="6" id="KW-0486">Methionine biosynthesis</keyword>
<keyword evidence="11" id="KW-1185">Reference proteome</keyword>
<dbReference type="GO" id="GO:0030170">
    <property type="term" value="F:pyridoxal phosphate binding"/>
    <property type="evidence" value="ECO:0007669"/>
    <property type="project" value="InterPro"/>
</dbReference>
<dbReference type="PIRSF" id="PIRSF001434">
    <property type="entry name" value="CGS"/>
    <property type="match status" value="1"/>
</dbReference>
<dbReference type="GO" id="GO:0009086">
    <property type="term" value="P:methionine biosynthetic process"/>
    <property type="evidence" value="ECO:0007669"/>
    <property type="project" value="UniProtKB-KW"/>
</dbReference>
<dbReference type="AlphaFoldDB" id="A0A2I1IQV5"/>
<dbReference type="Gene3D" id="3.90.1150.10">
    <property type="entry name" value="Aspartate Aminotransferase, domain 1"/>
    <property type="match status" value="1"/>
</dbReference>
<sequence>MQTNTKLIHGYQVFDQYTGSSSIPIYQCSTFKQESLEAAPEYTYSRFGNPTRHALEVGVAKVEGGEHAFAFASGMAAISAALLTFNKGDHVVMCKSIYGGTFQLATEVMARFGIEASFVDETDLTAWEGAIKENTKGIYLETPSNPLLNVTDIRGVVEIAKRHGLVTIADNTFMTPLFQRPLDLGVDVVIESATKFFNGHSDVIAGMVITSDDALAEKIFLLQKALGGTLGVEDCWLVMRGMKTMGLRMAQSGKSALEIAKMLEGHPAVKALHYPGLESHPAHELHMSQASSGGAVLSFEVADRQTVNKLAQVLKLPILAVSLGGVESILSYPAAMSHACMSPEERAKQGVTDGLLRLSVGIEETSDIIADLKQGLDQIL</sequence>
<evidence type="ECO:0000256" key="6">
    <source>
        <dbReference type="ARBA" id="ARBA00023167"/>
    </source>
</evidence>
<dbReference type="PANTHER" id="PTHR11808">
    <property type="entry name" value="TRANS-SULFURATION ENZYME FAMILY MEMBER"/>
    <property type="match status" value="1"/>
</dbReference>
<comment type="caution">
    <text evidence="10">The sequence shown here is derived from an EMBL/GenBank/DDBJ whole genome shotgun (WGS) entry which is preliminary data.</text>
</comment>
<dbReference type="InterPro" id="IPR015421">
    <property type="entry name" value="PyrdxlP-dep_Trfase_major"/>
</dbReference>
<proteinExistence type="inferred from homology"/>
<dbReference type="GO" id="GO:0047804">
    <property type="term" value="F:cysteine-S-conjugate beta-lyase activity"/>
    <property type="evidence" value="ECO:0007669"/>
    <property type="project" value="UniProtKB-EC"/>
</dbReference>
<dbReference type="FunFam" id="3.90.1150.10:FF:000033">
    <property type="entry name" value="Cystathionine gamma-synthase"/>
    <property type="match status" value="1"/>
</dbReference>
<evidence type="ECO:0000256" key="7">
    <source>
        <dbReference type="ARBA" id="ARBA00023239"/>
    </source>
</evidence>
<comment type="cofactor">
    <cofactor evidence="1 9">
        <name>pyridoxal 5'-phosphate</name>
        <dbReference type="ChEBI" id="CHEBI:597326"/>
    </cofactor>
</comment>
<dbReference type="CDD" id="cd00614">
    <property type="entry name" value="CGS_like"/>
    <property type="match status" value="1"/>
</dbReference>
<protein>
    <recommendedName>
        <fullName evidence="3">cysteine-S-conjugate beta-lyase</fullName>
        <ecNumber evidence="3">4.4.1.13</ecNumber>
    </recommendedName>
</protein>
<dbReference type="GeneID" id="35866501"/>
<dbReference type="EC" id="4.4.1.13" evidence="3"/>